<dbReference type="InterPro" id="IPR002778">
    <property type="entry name" value="Signal_recog_particle_SRP19"/>
</dbReference>
<keyword evidence="7" id="KW-1185">Reference proteome</keyword>
<evidence type="ECO:0000313" key="7">
    <source>
        <dbReference type="Proteomes" id="UP000192927"/>
    </source>
</evidence>
<dbReference type="SUPFAM" id="SSF69695">
    <property type="entry name" value="SRP19"/>
    <property type="match status" value="1"/>
</dbReference>
<comment type="subcellular location">
    <subcellularLocation>
        <location evidence="1">Cytoplasm</location>
    </subcellularLocation>
</comment>
<dbReference type="GO" id="GO:0005786">
    <property type="term" value="C:signal recognition particle, endoplasmic reticulum targeting"/>
    <property type="evidence" value="ECO:0007669"/>
    <property type="project" value="UniProtKB-KW"/>
</dbReference>
<dbReference type="Pfam" id="PF01922">
    <property type="entry name" value="SRP19"/>
    <property type="match status" value="1"/>
</dbReference>
<feature type="compositionally biased region" description="Acidic residues" evidence="5">
    <location>
        <begin position="10"/>
        <end position="24"/>
    </location>
</feature>
<feature type="compositionally biased region" description="Low complexity" evidence="5">
    <location>
        <begin position="440"/>
        <end position="449"/>
    </location>
</feature>
<feature type="region of interest" description="Disordered" evidence="5">
    <location>
        <begin position="1"/>
        <end position="70"/>
    </location>
</feature>
<organism evidence="6 7">
    <name type="scientific">Lasallia pustulata</name>
    <dbReference type="NCBI Taxonomy" id="136370"/>
    <lineage>
        <taxon>Eukaryota</taxon>
        <taxon>Fungi</taxon>
        <taxon>Dikarya</taxon>
        <taxon>Ascomycota</taxon>
        <taxon>Pezizomycotina</taxon>
        <taxon>Lecanoromycetes</taxon>
        <taxon>OSLEUM clade</taxon>
        <taxon>Umbilicariomycetidae</taxon>
        <taxon>Umbilicariales</taxon>
        <taxon>Umbilicariaceae</taxon>
        <taxon>Lasallia</taxon>
    </lineage>
</organism>
<dbReference type="Proteomes" id="UP000192927">
    <property type="component" value="Unassembled WGS sequence"/>
</dbReference>
<keyword evidence="2" id="KW-0963">Cytoplasm</keyword>
<sequence>MSHHPRIEEISDSDSDPSDQDPTDFDPTTIIQRAPPPGSSFPAPPLPPHQQQPQQLRPQFQAPASPADNDRHKRWQCLYPIYFDANRSRAEGRRVGKALAVANPLAREMVDAVAGLGLRTVFEPGKMHPKDWGNPGRVSLGCLPVINGSPAMAGMGVGPRDDPPPNTLSPNYPTGSPSCTVTRLAPPGGYEFSADPWFNPPSIAYLTTSTQTAIVDCQGCDLLVVNPPKYEAGFTFEGTVTMPTTWSYEYLCAHFSHTGKYPVARPSSEPDSTTTTVSSTTITTTLTQAVPPSPVRRGLELTSPTCTTTVVQYVARPTPDPYPILTVYAETATVDQMVDCNWCELHLETQFAGKSMVLPAPVSPLSTVYKALATSTQTLCGHGEPVQHFDLTNGDNSIAGREVDLLNLPQRRDTPPPCAVGDCFPDPPSSEAHDDPSPPLASAWWAPLSNPKSQAYGDAMTDQS</sequence>
<reference evidence="7" key="1">
    <citation type="submission" date="2017-03" db="EMBL/GenBank/DDBJ databases">
        <authorList>
            <person name="Sharma R."/>
            <person name="Thines M."/>
        </authorList>
    </citation>
    <scope>NUCLEOTIDE SEQUENCE [LARGE SCALE GENOMIC DNA]</scope>
</reference>
<evidence type="ECO:0000256" key="1">
    <source>
        <dbReference type="ARBA" id="ARBA00004496"/>
    </source>
</evidence>
<evidence type="ECO:0000256" key="4">
    <source>
        <dbReference type="ARBA" id="ARBA00023274"/>
    </source>
</evidence>
<feature type="compositionally biased region" description="Pro residues" evidence="5">
    <location>
        <begin position="34"/>
        <end position="50"/>
    </location>
</feature>
<dbReference type="PANTHER" id="PTHR17453">
    <property type="entry name" value="SIGNAL RECOGNITION PARTICLE 19 KD PROTEIN"/>
    <property type="match status" value="1"/>
</dbReference>
<dbReference type="AlphaFoldDB" id="A0A1W5DE55"/>
<feature type="region of interest" description="Disordered" evidence="5">
    <location>
        <begin position="159"/>
        <end position="180"/>
    </location>
</feature>
<name>A0A1W5DE55_9LECA</name>
<keyword evidence="3" id="KW-0733">Signal recognition particle</keyword>
<dbReference type="Gene3D" id="3.30.56.30">
    <property type="entry name" value="Signal recognition particle, SRP19-like subunit"/>
    <property type="match status" value="1"/>
</dbReference>
<evidence type="ECO:0000256" key="5">
    <source>
        <dbReference type="SAM" id="MobiDB-lite"/>
    </source>
</evidence>
<dbReference type="GO" id="GO:0008312">
    <property type="term" value="F:7S RNA binding"/>
    <property type="evidence" value="ECO:0007669"/>
    <property type="project" value="InterPro"/>
</dbReference>
<keyword evidence="4" id="KW-0687">Ribonucleoprotein</keyword>
<feature type="region of interest" description="Disordered" evidence="5">
    <location>
        <begin position="410"/>
        <end position="464"/>
    </location>
</feature>
<feature type="compositionally biased region" description="Polar residues" evidence="5">
    <location>
        <begin position="168"/>
        <end position="180"/>
    </location>
</feature>
<evidence type="ECO:0000256" key="2">
    <source>
        <dbReference type="ARBA" id="ARBA00022490"/>
    </source>
</evidence>
<dbReference type="EMBL" id="FWEW01003840">
    <property type="protein sequence ID" value="SLM41386.1"/>
    <property type="molecule type" value="Genomic_DNA"/>
</dbReference>
<dbReference type="InterPro" id="IPR036521">
    <property type="entry name" value="SRP19-like_sf"/>
</dbReference>
<accession>A0A1W5DE55</accession>
<feature type="compositionally biased region" description="Low complexity" evidence="5">
    <location>
        <begin position="51"/>
        <end position="64"/>
    </location>
</feature>
<proteinExistence type="predicted"/>
<evidence type="ECO:0000256" key="3">
    <source>
        <dbReference type="ARBA" id="ARBA00023135"/>
    </source>
</evidence>
<dbReference type="PANTHER" id="PTHR17453:SF0">
    <property type="entry name" value="SIGNAL RECOGNITION PARTICLE 19 KDA PROTEIN"/>
    <property type="match status" value="1"/>
</dbReference>
<protein>
    <submittedName>
        <fullName evidence="6">Signal recognition particle, SRP19 subunit</fullName>
    </submittedName>
</protein>
<evidence type="ECO:0000313" key="6">
    <source>
        <dbReference type="EMBL" id="SLM41386.1"/>
    </source>
</evidence>
<dbReference type="GO" id="GO:0006617">
    <property type="term" value="P:SRP-dependent cotranslational protein targeting to membrane, signal sequence recognition"/>
    <property type="evidence" value="ECO:0007669"/>
    <property type="project" value="TreeGrafter"/>
</dbReference>